<dbReference type="PANTHER" id="PTHR43625:SF40">
    <property type="entry name" value="ALDO-KETO REDUCTASE YAKC [NADP(+)]"/>
    <property type="match status" value="1"/>
</dbReference>
<feature type="domain" description="NADP-dependent oxidoreductase" evidence="2">
    <location>
        <begin position="12"/>
        <end position="299"/>
    </location>
</feature>
<protein>
    <submittedName>
        <fullName evidence="3">L-glyceraldehyde 3-phosphate reductase</fullName>
        <ecNumber evidence="3">1.1.1.-</ecNumber>
    </submittedName>
</protein>
<dbReference type="InterPro" id="IPR023210">
    <property type="entry name" value="NADP_OxRdtase_dom"/>
</dbReference>
<dbReference type="EC" id="1.1.1.-" evidence="3"/>
<evidence type="ECO:0000259" key="2">
    <source>
        <dbReference type="Pfam" id="PF00248"/>
    </source>
</evidence>
<reference evidence="3 4" key="1">
    <citation type="submission" date="2015-09" db="EMBL/GenBank/DDBJ databases">
        <authorList>
            <consortium name="Pathogen Informatics"/>
            <person name="Wu L."/>
            <person name="Ma J."/>
        </authorList>
    </citation>
    <scope>NUCLEOTIDE SEQUENCE [LARGE SCALE GENOMIC DNA]</scope>
    <source>
        <strain evidence="3 4">2789STDY5834858</strain>
    </source>
</reference>
<evidence type="ECO:0000313" key="3">
    <source>
        <dbReference type="EMBL" id="CUN80435.1"/>
    </source>
</evidence>
<keyword evidence="1 3" id="KW-0560">Oxidoreductase</keyword>
<evidence type="ECO:0000256" key="1">
    <source>
        <dbReference type="ARBA" id="ARBA00023002"/>
    </source>
</evidence>
<dbReference type="Pfam" id="PF00248">
    <property type="entry name" value="Aldo_ket_red"/>
    <property type="match status" value="1"/>
</dbReference>
<dbReference type="InterPro" id="IPR050791">
    <property type="entry name" value="Aldo-Keto_reductase"/>
</dbReference>
<accession>A0ABP2AT55</accession>
<organism evidence="3 4">
    <name type="scientific">Sarcina ventriculi</name>
    <name type="common">Clostridium ventriculi</name>
    <dbReference type="NCBI Taxonomy" id="1267"/>
    <lineage>
        <taxon>Bacteria</taxon>
        <taxon>Bacillati</taxon>
        <taxon>Bacillota</taxon>
        <taxon>Clostridia</taxon>
        <taxon>Eubacteriales</taxon>
        <taxon>Clostridiaceae</taxon>
        <taxon>Sarcina</taxon>
    </lineage>
</organism>
<name>A0ABP2AT55_SARVE</name>
<comment type="caution">
    <text evidence="3">The sequence shown here is derived from an EMBL/GenBank/DDBJ whole genome shotgun (WGS) entry which is preliminary data.</text>
</comment>
<proteinExistence type="predicted"/>
<sequence length="322" mass="35672">MNYKNANLELYKIGLGCGGMTNLNNKEENIKTIHKALDNGVNMLNTADFYGSGQSEMIIGEALKDRKRDDVFISVKTGALVSPNGQMYGLDVNPFNIKSHLAQTLKRLNVDYIDLYQPARIDLAIPVEETIGAISDLVKEGYVKHIGITQVDAETLKKAHKTHPITFIESEYSLFNRNIEKDIIPTARELGIGVIAFGALAHGLLSGNFSKDSANKYNSRIPLFYEENINKNLELVERLKIIAAEKNITIPQLSLAWLLSKGDDILPLVGASRRSTLSNSLKSMDIVLNSQDIERIENAIPQNEIAGSSFPSPKFKNGKVVW</sequence>
<dbReference type="PANTHER" id="PTHR43625">
    <property type="entry name" value="AFLATOXIN B1 ALDEHYDE REDUCTASE"/>
    <property type="match status" value="1"/>
</dbReference>
<dbReference type="EMBL" id="CYZR01000003">
    <property type="protein sequence ID" value="CUN80435.1"/>
    <property type="molecule type" value="Genomic_DNA"/>
</dbReference>
<dbReference type="Gene3D" id="3.20.20.100">
    <property type="entry name" value="NADP-dependent oxidoreductase domain"/>
    <property type="match status" value="1"/>
</dbReference>
<gene>
    <name evidence="3" type="primary">iolS_1</name>
    <name evidence="3" type="ORF">ERS852473_01138</name>
</gene>
<dbReference type="SUPFAM" id="SSF51430">
    <property type="entry name" value="NAD(P)-linked oxidoreductase"/>
    <property type="match status" value="1"/>
</dbReference>
<dbReference type="GO" id="GO:0016491">
    <property type="term" value="F:oxidoreductase activity"/>
    <property type="evidence" value="ECO:0007669"/>
    <property type="project" value="UniProtKB-KW"/>
</dbReference>
<dbReference type="Proteomes" id="UP000095488">
    <property type="component" value="Unassembled WGS sequence"/>
</dbReference>
<dbReference type="RefSeq" id="WP_055258503.1">
    <property type="nucleotide sequence ID" value="NZ_CABIXL010000003.1"/>
</dbReference>
<evidence type="ECO:0000313" key="4">
    <source>
        <dbReference type="Proteomes" id="UP000095488"/>
    </source>
</evidence>
<dbReference type="InterPro" id="IPR036812">
    <property type="entry name" value="NAD(P)_OxRdtase_dom_sf"/>
</dbReference>
<keyword evidence="4" id="KW-1185">Reference proteome</keyword>